<dbReference type="Pfam" id="PF00561">
    <property type="entry name" value="Abhydrolase_1"/>
    <property type="match status" value="1"/>
</dbReference>
<accession>A0A0W0CBN1</accession>
<proteinExistence type="inferred from homology"/>
<dbReference type="VEuPathDB" id="FungiDB:GWK60_J10527"/>
<evidence type="ECO:0000259" key="9">
    <source>
        <dbReference type="Pfam" id="PF00561"/>
    </source>
</evidence>
<evidence type="ECO:0000256" key="5">
    <source>
        <dbReference type="ARBA" id="ARBA00049203"/>
    </source>
</evidence>
<dbReference type="PANTHER" id="PTHR14189:SF0">
    <property type="entry name" value="PROTEIN PHOSPHATASE METHYLESTERASE 1"/>
    <property type="match status" value="1"/>
</dbReference>
<dbReference type="InterPro" id="IPR000073">
    <property type="entry name" value="AB_hydrolase_1"/>
</dbReference>
<name>A0A0W0CBN1_CANGB</name>
<feature type="domain" description="AB hydrolase-1" evidence="9">
    <location>
        <begin position="103"/>
        <end position="353"/>
    </location>
</feature>
<feature type="active site" evidence="7">
    <location>
        <position position="222"/>
    </location>
</feature>
<dbReference type="VEuPathDB" id="FungiDB:GVI51_J10549"/>
<feature type="region of interest" description="Disordered" evidence="8">
    <location>
        <begin position="20"/>
        <end position="48"/>
    </location>
</feature>
<evidence type="ECO:0000256" key="4">
    <source>
        <dbReference type="ARBA" id="ARBA00022801"/>
    </source>
</evidence>
<dbReference type="Gene3D" id="3.40.50.1820">
    <property type="entry name" value="alpha/beta hydrolase"/>
    <property type="match status" value="1"/>
</dbReference>
<dbReference type="SUPFAM" id="SSF53474">
    <property type="entry name" value="alpha/beta-Hydrolases"/>
    <property type="match status" value="1"/>
</dbReference>
<evidence type="ECO:0000256" key="1">
    <source>
        <dbReference type="ARBA" id="ARBA00008645"/>
    </source>
</evidence>
<dbReference type="PANTHER" id="PTHR14189">
    <property type="entry name" value="PROTEIN PHOSPHATASE METHYLESTERASE-1 RELATED"/>
    <property type="match status" value="1"/>
</dbReference>
<feature type="active site" evidence="7">
    <location>
        <position position="194"/>
    </location>
</feature>
<comment type="similarity">
    <text evidence="1 6">Belongs to the AB hydrolase superfamily.</text>
</comment>
<comment type="caution">
    <text evidence="10">The sequence shown here is derived from an EMBL/GenBank/DDBJ whole genome shotgun (WGS) entry which is preliminary data.</text>
</comment>
<dbReference type="PhylomeDB" id="A0A0W0CBN1"/>
<sequence length="386" mass="43659">MGDDLKRKILLHNLSSNNPILEKLKGGQEPNSNEEGSDSIGDLPSLKNDYKRQDNNSTNCTYIPPSQWNTYFRSNEHIKVQSRNIEFNTYYTVPSSILGPSLPVFIFHHGAGSSGLSFANLARNLGDQLNNNCCCLSFDARGHGGTKFIDAKQAQNYFRDDFVDDFHTLVEYFVSEKLKHLPTEKLSIIFIGHSLGGSICTFTYSKLSIELKKQVIGVAMFDIVEEAATLALEKVNHFLQVTPNMFSGYEEAIDWHVSHELSRLRESADIAIPALFKSTESGKVVRITNLETFRPFWRTWFSDLSKSFVSLPTCKLLILAGNDNLDRELIIGQMQGKYQLVVFQDSGHFIQEDTPRKTALTLVDFWKRNDNKNVVIKSNWGSSNKV</sequence>
<dbReference type="EMBL" id="LLZZ01000064">
    <property type="protein sequence ID" value="KTB10157.1"/>
    <property type="molecule type" value="Genomic_DNA"/>
</dbReference>
<dbReference type="GO" id="GO:0005763">
    <property type="term" value="C:mitochondrial small ribosomal subunit"/>
    <property type="evidence" value="ECO:0007669"/>
    <property type="project" value="EnsemblFungi"/>
</dbReference>
<evidence type="ECO:0000313" key="10">
    <source>
        <dbReference type="EMBL" id="KTB10157.1"/>
    </source>
</evidence>
<dbReference type="InterPro" id="IPR016812">
    <property type="entry name" value="PPase_methylesterase_euk"/>
</dbReference>
<feature type="active site" evidence="7">
    <location>
        <position position="348"/>
    </location>
</feature>
<dbReference type="OMA" id="VMVCHHG"/>
<dbReference type="EC" id="3.1.1.-" evidence="6"/>
<protein>
    <recommendedName>
        <fullName evidence="2 6">Protein phosphatase methylesterase 1</fullName>
        <shortName evidence="6">PME-1</shortName>
        <ecNumber evidence="6">3.1.1.-</ecNumber>
    </recommendedName>
</protein>
<keyword evidence="4 6" id="KW-0378">Hydrolase</keyword>
<dbReference type="SMR" id="A0A0W0CBN1"/>
<dbReference type="VEuPathDB" id="FungiDB:CAGL0J10736g"/>
<organism evidence="10 11">
    <name type="scientific">Candida glabrata</name>
    <name type="common">Yeast</name>
    <name type="synonym">Torulopsis glabrata</name>
    <dbReference type="NCBI Taxonomy" id="5478"/>
    <lineage>
        <taxon>Eukaryota</taxon>
        <taxon>Fungi</taxon>
        <taxon>Dikarya</taxon>
        <taxon>Ascomycota</taxon>
        <taxon>Saccharomycotina</taxon>
        <taxon>Saccharomycetes</taxon>
        <taxon>Saccharomycetales</taxon>
        <taxon>Saccharomycetaceae</taxon>
        <taxon>Nakaseomyces</taxon>
    </lineage>
</organism>
<evidence type="ECO:0000256" key="8">
    <source>
        <dbReference type="SAM" id="MobiDB-lite"/>
    </source>
</evidence>
<evidence type="ECO:0000256" key="2">
    <source>
        <dbReference type="ARBA" id="ARBA00020672"/>
    </source>
</evidence>
<evidence type="ECO:0000313" key="11">
    <source>
        <dbReference type="Proteomes" id="UP000054886"/>
    </source>
</evidence>
<evidence type="ECO:0000256" key="3">
    <source>
        <dbReference type="ARBA" id="ARBA00022487"/>
    </source>
</evidence>
<gene>
    <name evidence="10" type="ORF">AO440_003225</name>
</gene>
<keyword evidence="3 6" id="KW-0719">Serine esterase</keyword>
<dbReference type="VEuPathDB" id="FungiDB:B1J91_J10736g"/>
<evidence type="ECO:0000256" key="6">
    <source>
        <dbReference type="PIRNR" id="PIRNR022950"/>
    </source>
</evidence>
<dbReference type="GO" id="GO:0051723">
    <property type="term" value="F:protein methylesterase activity"/>
    <property type="evidence" value="ECO:0007669"/>
    <property type="project" value="UniProtKB-EC"/>
</dbReference>
<reference evidence="10 11" key="1">
    <citation type="submission" date="2015-10" db="EMBL/GenBank/DDBJ databases">
        <title>Draft genomes sequences of Candida glabrata isolates 1A, 1B, 2A, 2B, 3A and 3B.</title>
        <authorList>
            <person name="Haavelsrud O.E."/>
            <person name="Gaustad P."/>
        </authorList>
    </citation>
    <scope>NUCLEOTIDE SEQUENCE [LARGE SCALE GENOMIC DNA]</scope>
    <source>
        <strain evidence="10">910700640</strain>
    </source>
</reference>
<dbReference type="AlphaFoldDB" id="A0A0W0CBN1"/>
<evidence type="ECO:0000256" key="7">
    <source>
        <dbReference type="PIRSR" id="PIRSR022950-1"/>
    </source>
</evidence>
<comment type="function">
    <text evidence="6">Demethylates proteins that have been reversibly carboxymethylated.</text>
</comment>
<comment type="catalytic activity">
    <reaction evidence="5">
        <text>[phosphatase 2A protein]-C-terminal L-leucine methyl ester + H2O = [phosphatase 2A protein]-C-terminal L-leucine + methanol + H(+)</text>
        <dbReference type="Rhea" id="RHEA:48548"/>
        <dbReference type="Rhea" id="RHEA-COMP:12134"/>
        <dbReference type="Rhea" id="RHEA-COMP:12135"/>
        <dbReference type="ChEBI" id="CHEBI:15377"/>
        <dbReference type="ChEBI" id="CHEBI:15378"/>
        <dbReference type="ChEBI" id="CHEBI:17790"/>
        <dbReference type="ChEBI" id="CHEBI:90516"/>
        <dbReference type="ChEBI" id="CHEBI:90517"/>
        <dbReference type="EC" id="3.1.1.89"/>
    </reaction>
</comment>
<dbReference type="PIRSF" id="PIRSF022950">
    <property type="entry name" value="PPase_methylesterase_euk"/>
    <property type="match status" value="1"/>
</dbReference>
<dbReference type="Proteomes" id="UP000054886">
    <property type="component" value="Unassembled WGS sequence"/>
</dbReference>
<dbReference type="InterPro" id="IPR029058">
    <property type="entry name" value="AB_hydrolase_fold"/>
</dbReference>